<name>A0ABD3PYJ2_9STRA</name>
<dbReference type="SUPFAM" id="SSF53474">
    <property type="entry name" value="alpha/beta-Hydrolases"/>
    <property type="match status" value="1"/>
</dbReference>
<evidence type="ECO:0000259" key="2">
    <source>
        <dbReference type="Pfam" id="PF12697"/>
    </source>
</evidence>
<sequence length="484" mass="53284">MPSYLSLITNRHQLAPTLIIQAYSEITTNATMRIFTATATTAALTILGQTTAFAPPRKQCQPTSPPNRRSVTIAMSTSLSTTPSMPTHSPATSLPNQIYNWRGYQTRYQVSGPPDADHTLLLVHGLFVNSDHWRKMLTGLNHTQNGKTCRVYALDLLGSGWSDKPNRNDPTAQSVDGENGRFINCNSICYRDGQSSSSNNNNNNNNNSKKRPRKLRSEATLKNIPLGTPAGGNRVASSLELRHPLRSPYNFYTWAEQITDFVHDVIHAECPPPSFPSSPPPVTLVANSIGTMSALQSVLDEPNLFNGVFIINPNFRELHMAEVPLSALTMPLVRQIQSVLRNNGHGLFKTLATPETVTQILKEPYAVIDAIDEELVSVLLDPLLTPGADEVVFDTLSYSAGPLPEQQLSSSQFPNLPVWVIYGKDDPWTPALRVEKLRQVGRPGEDVSTVERVVGLDGVGHCPHDERPDVVNGLVWEFLERLAS</sequence>
<feature type="compositionally biased region" description="Low complexity" evidence="1">
    <location>
        <begin position="195"/>
        <end position="207"/>
    </location>
</feature>
<evidence type="ECO:0000256" key="1">
    <source>
        <dbReference type="SAM" id="MobiDB-lite"/>
    </source>
</evidence>
<feature type="domain" description="AB hydrolase-1" evidence="2">
    <location>
        <begin position="120"/>
        <end position="472"/>
    </location>
</feature>
<dbReference type="InterPro" id="IPR000073">
    <property type="entry name" value="AB_hydrolase_1"/>
</dbReference>
<dbReference type="Proteomes" id="UP001516023">
    <property type="component" value="Unassembled WGS sequence"/>
</dbReference>
<dbReference type="Pfam" id="PF12697">
    <property type="entry name" value="Abhydrolase_6"/>
    <property type="match status" value="1"/>
</dbReference>
<protein>
    <recommendedName>
        <fullName evidence="2">AB hydrolase-1 domain-containing protein</fullName>
    </recommendedName>
</protein>
<gene>
    <name evidence="3" type="ORF">HJC23_002613</name>
</gene>
<dbReference type="AlphaFoldDB" id="A0ABD3PYJ2"/>
<evidence type="ECO:0000313" key="3">
    <source>
        <dbReference type="EMBL" id="KAL3792806.1"/>
    </source>
</evidence>
<dbReference type="PANTHER" id="PTHR46438">
    <property type="entry name" value="ALPHA/BETA-HYDROLASES SUPERFAMILY PROTEIN"/>
    <property type="match status" value="1"/>
</dbReference>
<organism evidence="3 4">
    <name type="scientific">Cyclotella cryptica</name>
    <dbReference type="NCBI Taxonomy" id="29204"/>
    <lineage>
        <taxon>Eukaryota</taxon>
        <taxon>Sar</taxon>
        <taxon>Stramenopiles</taxon>
        <taxon>Ochrophyta</taxon>
        <taxon>Bacillariophyta</taxon>
        <taxon>Coscinodiscophyceae</taxon>
        <taxon>Thalassiosirophycidae</taxon>
        <taxon>Stephanodiscales</taxon>
        <taxon>Stephanodiscaceae</taxon>
        <taxon>Cyclotella</taxon>
    </lineage>
</organism>
<evidence type="ECO:0000313" key="4">
    <source>
        <dbReference type="Proteomes" id="UP001516023"/>
    </source>
</evidence>
<dbReference type="PANTHER" id="PTHR46438:SF12">
    <property type="entry name" value="ALPHA_BETA-HYDROLASES SUPERFAMILY PROTEIN"/>
    <property type="match status" value="1"/>
</dbReference>
<proteinExistence type="predicted"/>
<accession>A0ABD3PYJ2</accession>
<dbReference type="InterPro" id="IPR029058">
    <property type="entry name" value="AB_hydrolase_fold"/>
</dbReference>
<dbReference type="Gene3D" id="3.40.50.1820">
    <property type="entry name" value="alpha/beta hydrolase"/>
    <property type="match status" value="2"/>
</dbReference>
<keyword evidence="4" id="KW-1185">Reference proteome</keyword>
<feature type="region of interest" description="Disordered" evidence="1">
    <location>
        <begin position="193"/>
        <end position="214"/>
    </location>
</feature>
<dbReference type="EMBL" id="JABMIG020000098">
    <property type="protein sequence ID" value="KAL3792806.1"/>
    <property type="molecule type" value="Genomic_DNA"/>
</dbReference>
<comment type="caution">
    <text evidence="3">The sequence shown here is derived from an EMBL/GenBank/DDBJ whole genome shotgun (WGS) entry which is preliminary data.</text>
</comment>
<reference evidence="3 4" key="1">
    <citation type="journal article" date="2020" name="G3 (Bethesda)">
        <title>Improved Reference Genome for Cyclotella cryptica CCMP332, a Model for Cell Wall Morphogenesis, Salinity Adaptation, and Lipid Production in Diatoms (Bacillariophyta).</title>
        <authorList>
            <person name="Roberts W.R."/>
            <person name="Downey K.M."/>
            <person name="Ruck E.C."/>
            <person name="Traller J.C."/>
            <person name="Alverson A.J."/>
        </authorList>
    </citation>
    <scope>NUCLEOTIDE SEQUENCE [LARGE SCALE GENOMIC DNA]</scope>
    <source>
        <strain evidence="3 4">CCMP332</strain>
    </source>
</reference>